<dbReference type="SUPFAM" id="SSF160443">
    <property type="entry name" value="SMR domain-like"/>
    <property type="match status" value="1"/>
</dbReference>
<sequence length="500" mass="57986">MDTLRRKFPSIPPDIIYRYYRSCQTVEETVSLLETLYDKKKKKSYIRYDWPQKADQRDESQNLETLCDDIQKIDEKLSKETIRFIIEKCNYSRTKSIKSTKEIINAYNEFKSQTSPKVIELFEKLRDITNQIHIDELAFIIKMNGSNLRSTVVSLQHYKRLNQIVDNFIENNHIFASNGDSSDEEWEVWDDDNDSDSDIWSDDEDSSILNPVSRLIYLFPIFDKEKIISVYNDEANKDYGLAYRKLRDQKVLATMTEMYPSASNEEIRDAMAKCYGNEKIIAQIIQQNKIENPAPEEVLLALRNDLTINEAKNVISQAVDISDFHELINISNKLYPVKDRHQEPNQLSLSKDMSSTASTPIKIEIGKKSPPMFSSFANIISQQEEIETRRKKQELILKPMMSKKKARENISTKSFGPILTLDLHGKRKADCKEFVEEVLMRNKNSRYSKINFITGKGKHSPGNIPVLRPLTMKICEKYGFKASILPDNDGVVQVELWDSN</sequence>
<protein>
    <recommendedName>
        <fullName evidence="1">Smr domain-containing protein</fullName>
    </recommendedName>
</protein>
<dbReference type="Proteomes" id="UP001470230">
    <property type="component" value="Unassembled WGS sequence"/>
</dbReference>
<gene>
    <name evidence="2" type="ORF">M9Y10_014024</name>
</gene>
<dbReference type="Pfam" id="PF01713">
    <property type="entry name" value="Smr"/>
    <property type="match status" value="1"/>
</dbReference>
<accession>A0ABR2KZJ6</accession>
<organism evidence="2 3">
    <name type="scientific">Tritrichomonas musculus</name>
    <dbReference type="NCBI Taxonomy" id="1915356"/>
    <lineage>
        <taxon>Eukaryota</taxon>
        <taxon>Metamonada</taxon>
        <taxon>Parabasalia</taxon>
        <taxon>Tritrichomonadida</taxon>
        <taxon>Tritrichomonadidae</taxon>
        <taxon>Tritrichomonas</taxon>
    </lineage>
</organism>
<evidence type="ECO:0000313" key="3">
    <source>
        <dbReference type="Proteomes" id="UP001470230"/>
    </source>
</evidence>
<evidence type="ECO:0000259" key="1">
    <source>
        <dbReference type="PROSITE" id="PS50828"/>
    </source>
</evidence>
<reference evidence="2 3" key="1">
    <citation type="submission" date="2024-04" db="EMBL/GenBank/DDBJ databases">
        <title>Tritrichomonas musculus Genome.</title>
        <authorList>
            <person name="Alves-Ferreira E."/>
            <person name="Grigg M."/>
            <person name="Lorenzi H."/>
            <person name="Galac M."/>
        </authorList>
    </citation>
    <scope>NUCLEOTIDE SEQUENCE [LARGE SCALE GENOMIC DNA]</scope>
    <source>
        <strain evidence="2 3">EAF2021</strain>
    </source>
</reference>
<comment type="caution">
    <text evidence="2">The sequence shown here is derived from an EMBL/GenBank/DDBJ whole genome shotgun (WGS) entry which is preliminary data.</text>
</comment>
<dbReference type="InterPro" id="IPR053020">
    <property type="entry name" value="Smr_domain_protein"/>
</dbReference>
<name>A0ABR2KZJ6_9EUKA</name>
<dbReference type="PANTHER" id="PTHR47417:SF1">
    <property type="entry name" value="SMR DOMAIN-CONTAINING PROTEIN YPL199C"/>
    <property type="match status" value="1"/>
</dbReference>
<dbReference type="PROSITE" id="PS50828">
    <property type="entry name" value="SMR"/>
    <property type="match status" value="1"/>
</dbReference>
<dbReference type="EMBL" id="JAPFFF010000002">
    <property type="protein sequence ID" value="KAK8896131.1"/>
    <property type="molecule type" value="Genomic_DNA"/>
</dbReference>
<evidence type="ECO:0000313" key="2">
    <source>
        <dbReference type="EMBL" id="KAK8896131.1"/>
    </source>
</evidence>
<feature type="domain" description="Smr" evidence="1">
    <location>
        <begin position="421"/>
        <end position="497"/>
    </location>
</feature>
<dbReference type="InterPro" id="IPR036063">
    <property type="entry name" value="Smr_dom_sf"/>
</dbReference>
<dbReference type="InterPro" id="IPR002625">
    <property type="entry name" value="Smr_dom"/>
</dbReference>
<dbReference type="Gene3D" id="3.30.1370.110">
    <property type="match status" value="1"/>
</dbReference>
<dbReference type="SMART" id="SM00463">
    <property type="entry name" value="SMR"/>
    <property type="match status" value="1"/>
</dbReference>
<keyword evidence="3" id="KW-1185">Reference proteome</keyword>
<proteinExistence type="predicted"/>
<dbReference type="PANTHER" id="PTHR47417">
    <property type="entry name" value="SMR DOMAIN-CONTAINING PROTEIN YPL199C"/>
    <property type="match status" value="1"/>
</dbReference>